<dbReference type="PANTHER" id="PTHR43550:SF3">
    <property type="entry name" value="3-KETODIHYDROSPHINGOSINE REDUCTASE"/>
    <property type="match status" value="1"/>
</dbReference>
<accession>A0A9W6TIL7</accession>
<name>A0A9W6TIL7_9STRA</name>
<dbReference type="GO" id="GO:0005789">
    <property type="term" value="C:endoplasmic reticulum membrane"/>
    <property type="evidence" value="ECO:0007669"/>
    <property type="project" value="TreeGrafter"/>
</dbReference>
<evidence type="ECO:0000313" key="3">
    <source>
        <dbReference type="Proteomes" id="UP001165083"/>
    </source>
</evidence>
<organism evidence="2 3">
    <name type="scientific">Phytophthora lilii</name>
    <dbReference type="NCBI Taxonomy" id="2077276"/>
    <lineage>
        <taxon>Eukaryota</taxon>
        <taxon>Sar</taxon>
        <taxon>Stramenopiles</taxon>
        <taxon>Oomycota</taxon>
        <taxon>Peronosporomycetes</taxon>
        <taxon>Peronosporales</taxon>
        <taxon>Peronosporaceae</taxon>
        <taxon>Phytophthora</taxon>
    </lineage>
</organism>
<dbReference type="PANTHER" id="PTHR43550">
    <property type="entry name" value="3-KETODIHYDROSPHINGOSINE REDUCTASE"/>
    <property type="match status" value="1"/>
</dbReference>
<keyword evidence="1" id="KW-1133">Transmembrane helix</keyword>
<comment type="caution">
    <text evidence="2">The sequence shown here is derived from an EMBL/GenBank/DDBJ whole genome shotgun (WGS) entry which is preliminary data.</text>
</comment>
<feature type="transmembrane region" description="Helical" evidence="1">
    <location>
        <begin position="71"/>
        <end position="91"/>
    </location>
</feature>
<dbReference type="Gene3D" id="3.40.50.720">
    <property type="entry name" value="NAD(P)-binding Rossmann-like Domain"/>
    <property type="match status" value="1"/>
</dbReference>
<dbReference type="GO" id="GO:0047560">
    <property type="term" value="F:3-dehydrosphinganine reductase activity"/>
    <property type="evidence" value="ECO:0007669"/>
    <property type="project" value="TreeGrafter"/>
</dbReference>
<sequence length="144" mass="16173">MQKVAGKDASIFVFECELVNPKQVEQAVQEANAFHERPTDHVVYAASRRIKPGYFWEQDVAVMKEAMDVNYLGAVVLVKVCLLIAHLAVFYPGTSSYNLLNTSTGYKAASGSNEAAEEAGYRTDCFMKIRCRHVKLISFWLFDP</sequence>
<keyword evidence="1" id="KW-0812">Transmembrane</keyword>
<dbReference type="OrthoDB" id="37659at2759"/>
<dbReference type="AlphaFoldDB" id="A0A9W6TIL7"/>
<keyword evidence="3" id="KW-1185">Reference proteome</keyword>
<gene>
    <name evidence="2" type="ORF">Plil01_000556400</name>
</gene>
<proteinExistence type="predicted"/>
<dbReference type="GO" id="GO:0030148">
    <property type="term" value="P:sphingolipid biosynthetic process"/>
    <property type="evidence" value="ECO:0007669"/>
    <property type="project" value="TreeGrafter"/>
</dbReference>
<evidence type="ECO:0000256" key="1">
    <source>
        <dbReference type="SAM" id="Phobius"/>
    </source>
</evidence>
<dbReference type="InterPro" id="IPR036291">
    <property type="entry name" value="NAD(P)-bd_dom_sf"/>
</dbReference>
<dbReference type="EMBL" id="BSXW01000232">
    <property type="protein sequence ID" value="GMF15914.1"/>
    <property type="molecule type" value="Genomic_DNA"/>
</dbReference>
<reference evidence="2" key="1">
    <citation type="submission" date="2023-04" db="EMBL/GenBank/DDBJ databases">
        <title>Phytophthora lilii NBRC 32176.</title>
        <authorList>
            <person name="Ichikawa N."/>
            <person name="Sato H."/>
            <person name="Tonouchi N."/>
        </authorList>
    </citation>
    <scope>NUCLEOTIDE SEQUENCE</scope>
    <source>
        <strain evidence="2">NBRC 32176</strain>
    </source>
</reference>
<dbReference type="Proteomes" id="UP001165083">
    <property type="component" value="Unassembled WGS sequence"/>
</dbReference>
<dbReference type="SUPFAM" id="SSF51735">
    <property type="entry name" value="NAD(P)-binding Rossmann-fold domains"/>
    <property type="match status" value="1"/>
</dbReference>
<evidence type="ECO:0000313" key="2">
    <source>
        <dbReference type="EMBL" id="GMF15914.1"/>
    </source>
</evidence>
<dbReference type="GO" id="GO:0006666">
    <property type="term" value="P:3-keto-sphinganine metabolic process"/>
    <property type="evidence" value="ECO:0007669"/>
    <property type="project" value="TreeGrafter"/>
</dbReference>
<keyword evidence="1" id="KW-0472">Membrane</keyword>
<protein>
    <submittedName>
        <fullName evidence="2">Unnamed protein product</fullName>
    </submittedName>
</protein>